<dbReference type="EMBL" id="DAAQRD010000124">
    <property type="protein sequence ID" value="HAE0521247.1"/>
    <property type="molecule type" value="Genomic_DNA"/>
</dbReference>
<comment type="subcellular location">
    <subcellularLocation>
        <location evidence="1">Secreted</location>
    </subcellularLocation>
</comment>
<dbReference type="InterPro" id="IPR034084">
    <property type="entry name" value="Thermitase-like_dom"/>
</dbReference>
<dbReference type="PANTHER" id="PTHR43806">
    <property type="entry name" value="PEPTIDASE S8"/>
    <property type="match status" value="1"/>
</dbReference>
<dbReference type="Gene3D" id="3.40.50.200">
    <property type="entry name" value="Peptidase S8/S53 domain"/>
    <property type="match status" value="1"/>
</dbReference>
<organism evidence="9">
    <name type="scientific">Salmonella enteritidis PT4 (strain P125109)</name>
    <dbReference type="NCBI Taxonomy" id="550537"/>
    <lineage>
        <taxon>Bacteria</taxon>
        <taxon>Pseudomonadati</taxon>
        <taxon>Pseudomonadota</taxon>
        <taxon>Gammaproteobacteria</taxon>
        <taxon>Enterobacterales</taxon>
        <taxon>Enterobacteriaceae</taxon>
        <taxon>Salmonella</taxon>
    </lineage>
</organism>
<gene>
    <name evidence="9" type="ORF">G2720_25980</name>
</gene>
<dbReference type="GO" id="GO:0005576">
    <property type="term" value="C:extracellular region"/>
    <property type="evidence" value="ECO:0007669"/>
    <property type="project" value="UniProtKB-SubCell"/>
</dbReference>
<dbReference type="Pfam" id="PF00082">
    <property type="entry name" value="Peptidase_S8"/>
    <property type="match status" value="1"/>
</dbReference>
<keyword evidence="6 7" id="KW-0720">Serine protease</keyword>
<dbReference type="InterPro" id="IPR023828">
    <property type="entry name" value="Peptidase_S8_Ser-AS"/>
</dbReference>
<evidence type="ECO:0000256" key="5">
    <source>
        <dbReference type="ARBA" id="ARBA00022801"/>
    </source>
</evidence>
<protein>
    <submittedName>
        <fullName evidence="9">Peptidase S8</fullName>
    </submittedName>
</protein>
<keyword evidence="4 7" id="KW-0645">Protease</keyword>
<comment type="caution">
    <text evidence="9">The sequence shown here is derived from an EMBL/GenBank/DDBJ whole genome shotgun (WGS) entry which is preliminary data.</text>
</comment>
<dbReference type="AlphaFoldDB" id="A0A724WM43"/>
<keyword evidence="3" id="KW-0964">Secreted</keyword>
<keyword evidence="5 7" id="KW-0378">Hydrolase</keyword>
<dbReference type="InterPro" id="IPR050131">
    <property type="entry name" value="Peptidase_S8_subtilisin-like"/>
</dbReference>
<dbReference type="PROSITE" id="PS00137">
    <property type="entry name" value="SUBTILASE_HIS"/>
    <property type="match status" value="1"/>
</dbReference>
<evidence type="ECO:0000256" key="7">
    <source>
        <dbReference type="PROSITE-ProRule" id="PRU01240"/>
    </source>
</evidence>
<proteinExistence type="inferred from homology"/>
<dbReference type="PRINTS" id="PR00723">
    <property type="entry name" value="SUBTILISIN"/>
</dbReference>
<dbReference type="PROSITE" id="PS00138">
    <property type="entry name" value="SUBTILASE_SER"/>
    <property type="match status" value="1"/>
</dbReference>
<feature type="domain" description="Peptidase S8/S53" evidence="8">
    <location>
        <begin position="263"/>
        <end position="507"/>
    </location>
</feature>
<accession>A0A724WM43</accession>
<reference evidence="9" key="2">
    <citation type="submission" date="2019-01" db="EMBL/GenBank/DDBJ databases">
        <authorList>
            <consortium name="NCBI Pathogen Detection Project"/>
        </authorList>
    </citation>
    <scope>NUCLEOTIDE SEQUENCE</scope>
    <source>
        <strain evidence="9">P125109</strain>
    </source>
</reference>
<feature type="active site" description="Charge relay system" evidence="7">
    <location>
        <position position="270"/>
    </location>
</feature>
<dbReference type="InterPro" id="IPR000209">
    <property type="entry name" value="Peptidase_S8/S53_dom"/>
</dbReference>
<dbReference type="GO" id="GO:0004252">
    <property type="term" value="F:serine-type endopeptidase activity"/>
    <property type="evidence" value="ECO:0007669"/>
    <property type="project" value="UniProtKB-UniRule"/>
</dbReference>
<reference evidence="9" key="1">
    <citation type="journal article" date="2018" name="Genome Biol.">
        <title>SKESA: strategic k-mer extension for scrupulous assemblies.</title>
        <authorList>
            <person name="Souvorov A."/>
            <person name="Agarwala R."/>
            <person name="Lipman D.J."/>
        </authorList>
    </citation>
    <scope>NUCLEOTIDE SEQUENCE</scope>
    <source>
        <strain evidence="9">P125109</strain>
    </source>
</reference>
<feature type="active site" description="Charge relay system" evidence="7">
    <location>
        <position position="305"/>
    </location>
</feature>
<feature type="active site" description="Charge relay system" evidence="7">
    <location>
        <position position="459"/>
    </location>
</feature>
<evidence type="ECO:0000256" key="1">
    <source>
        <dbReference type="ARBA" id="ARBA00004613"/>
    </source>
</evidence>
<dbReference type="CDD" id="cd07484">
    <property type="entry name" value="Peptidases_S8_Thermitase_like"/>
    <property type="match status" value="1"/>
</dbReference>
<dbReference type="InterPro" id="IPR036852">
    <property type="entry name" value="Peptidase_S8/S53_dom_sf"/>
</dbReference>
<name>A0A724WM43_SALEP</name>
<dbReference type="PROSITE" id="PS51892">
    <property type="entry name" value="SUBTILASE"/>
    <property type="match status" value="1"/>
</dbReference>
<evidence type="ECO:0000256" key="6">
    <source>
        <dbReference type="ARBA" id="ARBA00022825"/>
    </source>
</evidence>
<evidence type="ECO:0000256" key="4">
    <source>
        <dbReference type="ARBA" id="ARBA00022670"/>
    </source>
</evidence>
<dbReference type="PANTHER" id="PTHR43806:SF11">
    <property type="entry name" value="CEREVISIN-RELATED"/>
    <property type="match status" value="1"/>
</dbReference>
<evidence type="ECO:0000313" key="9">
    <source>
        <dbReference type="EMBL" id="HAE0521247.1"/>
    </source>
</evidence>
<dbReference type="InterPro" id="IPR022398">
    <property type="entry name" value="Peptidase_S8_His-AS"/>
</dbReference>
<comment type="similarity">
    <text evidence="2 7">Belongs to the peptidase S8 family.</text>
</comment>
<evidence type="ECO:0000256" key="2">
    <source>
        <dbReference type="ARBA" id="ARBA00011073"/>
    </source>
</evidence>
<evidence type="ECO:0000259" key="8">
    <source>
        <dbReference type="Pfam" id="PF00082"/>
    </source>
</evidence>
<dbReference type="InterPro" id="IPR015500">
    <property type="entry name" value="Peptidase_S8_subtilisin-rel"/>
</dbReference>
<dbReference type="SUPFAM" id="SSF52743">
    <property type="entry name" value="Subtilisin-like"/>
    <property type="match status" value="1"/>
</dbReference>
<evidence type="ECO:0000256" key="3">
    <source>
        <dbReference type="ARBA" id="ARBA00022525"/>
    </source>
</evidence>
<dbReference type="GO" id="GO:0006508">
    <property type="term" value="P:proteolysis"/>
    <property type="evidence" value="ECO:0007669"/>
    <property type="project" value="UniProtKB-KW"/>
</dbReference>
<sequence length="519" mass="56457">MKQVIVSALIVSAFSTYTWDTTEAATTAKKVPVIEAKTKKGYIKGTFDASGKALFYFDTKMYLSGGTHLKFAFDASKKATVYTSQTEYKQKDPYARYANSKKTLFFPLTWSGRQYIEVTGTKNKAFTIPYKLERLEPIREYATKSTTTGQATSLVIRLNGATKASTLSRTSRAAHHETIDSMLRLEKFSYNSFIQAIAAKRQLEQTKGVRYVELDQPMKLLSTDPFQSVQWALKNTGQRGGVKGADIGYHAMVKRIANKSRSTVRVAVVDTGINPTYADFAGRVRMDLGYDFVHKRQLAYDDHGHGTHVAGVIAAASNNGYGMTGINDRASIIPIKVISRNNYASNSNIAKGILFAVKQKAKVINLSLGGGGVSLAIEDALAEARKKGIFVAAATGNEGASKLSYPARSKYAFSVGATNRSDKRASFSNYGEGLDLVAPGQDIASYLQDGESIFWSGTSMATPHVAGVASVLYSLKPSIKVTGVESILRKSAKDLGKKGRDTTYGYGRLNADRAVQLVK</sequence>